<accession>A0ABX8DD71</accession>
<dbReference type="Gene3D" id="3.40.190.10">
    <property type="entry name" value="Periplasmic binding protein-like II"/>
    <property type="match status" value="1"/>
</dbReference>
<evidence type="ECO:0000313" key="2">
    <source>
        <dbReference type="EMBL" id="QVK22675.1"/>
    </source>
</evidence>
<gene>
    <name evidence="2" type="ORF">KHX94_15585</name>
</gene>
<dbReference type="PRINTS" id="PR00039">
    <property type="entry name" value="HTHLYSR"/>
</dbReference>
<keyword evidence="3" id="KW-1185">Reference proteome</keyword>
<dbReference type="InterPro" id="IPR036390">
    <property type="entry name" value="WH_DNA-bd_sf"/>
</dbReference>
<evidence type="ECO:0000259" key="1">
    <source>
        <dbReference type="PROSITE" id="PS50931"/>
    </source>
</evidence>
<dbReference type="Proteomes" id="UP000676428">
    <property type="component" value="Chromosome"/>
</dbReference>
<reference evidence="2 3" key="1">
    <citation type="journal article" date="2012" name="Int. J. Syst. Evol. Microbiol.">
        <title>Shewanella dokdonensis sp. nov., isolated from seawater.</title>
        <authorList>
            <person name="Sung H.R."/>
            <person name="Yoon J.H."/>
            <person name="Ghim S.Y."/>
        </authorList>
    </citation>
    <scope>NUCLEOTIDE SEQUENCE [LARGE SCALE GENOMIC DNA]</scope>
    <source>
        <strain evidence="2 3">DSM 23626</strain>
    </source>
</reference>
<dbReference type="InterPro" id="IPR050950">
    <property type="entry name" value="HTH-type_LysR_regulators"/>
</dbReference>
<dbReference type="Gene3D" id="1.10.10.10">
    <property type="entry name" value="Winged helix-like DNA-binding domain superfamily/Winged helix DNA-binding domain"/>
    <property type="match status" value="1"/>
</dbReference>
<dbReference type="PANTHER" id="PTHR30419">
    <property type="entry name" value="HTH-TYPE TRANSCRIPTIONAL REGULATOR YBHD"/>
    <property type="match status" value="1"/>
</dbReference>
<name>A0ABX8DD71_9GAMM</name>
<dbReference type="EMBL" id="CP074572">
    <property type="protein sequence ID" value="QVK22675.1"/>
    <property type="molecule type" value="Genomic_DNA"/>
</dbReference>
<dbReference type="InterPro" id="IPR036388">
    <property type="entry name" value="WH-like_DNA-bd_sf"/>
</dbReference>
<dbReference type="PROSITE" id="PS50931">
    <property type="entry name" value="HTH_LYSR"/>
    <property type="match status" value="1"/>
</dbReference>
<feature type="domain" description="HTH lysR-type" evidence="1">
    <location>
        <begin position="1"/>
        <end position="49"/>
    </location>
</feature>
<dbReference type="Pfam" id="PF00126">
    <property type="entry name" value="HTH_1"/>
    <property type="match status" value="1"/>
</dbReference>
<dbReference type="SUPFAM" id="SSF46785">
    <property type="entry name" value="Winged helix' DNA-binding domain"/>
    <property type="match status" value="1"/>
</dbReference>
<dbReference type="InterPro" id="IPR000847">
    <property type="entry name" value="LysR_HTH_N"/>
</dbReference>
<evidence type="ECO:0000313" key="3">
    <source>
        <dbReference type="Proteomes" id="UP000676428"/>
    </source>
</evidence>
<sequence>MAIADIGNMTRAAERLHVAQPALSKTLANLEQELGVALFDRQGRRLQLNAFGKVLLERSKRVFSELEQAKQQLTDMASNNAGHVTVGVTTSQILPNIFVDYLSQHTDVKFKLFQVAGRYEIARQLRDGVFDLCITSCRLHNCRVTTLSQNENCSPKSYS</sequence>
<organism evidence="2 3">
    <name type="scientific">Shewanella dokdonensis</name>
    <dbReference type="NCBI Taxonomy" id="712036"/>
    <lineage>
        <taxon>Bacteria</taxon>
        <taxon>Pseudomonadati</taxon>
        <taxon>Pseudomonadota</taxon>
        <taxon>Gammaproteobacteria</taxon>
        <taxon>Alteromonadales</taxon>
        <taxon>Shewanellaceae</taxon>
        <taxon>Shewanella</taxon>
    </lineage>
</organism>
<proteinExistence type="predicted"/>
<dbReference type="PANTHER" id="PTHR30419:SF8">
    <property type="entry name" value="NITROGEN ASSIMILATION TRANSCRIPTIONAL ACTIVATOR-RELATED"/>
    <property type="match status" value="1"/>
</dbReference>
<protein>
    <submittedName>
        <fullName evidence="2">LysR family transcriptional regulator</fullName>
    </submittedName>
</protein>